<protein>
    <recommendedName>
        <fullName evidence="3">Excreted virulence factor EspC (Type VII ESX diderm)</fullName>
    </recommendedName>
</protein>
<proteinExistence type="predicted"/>
<dbReference type="EMBL" id="JBHSKF010000017">
    <property type="protein sequence ID" value="MFC5290496.1"/>
    <property type="molecule type" value="Genomic_DNA"/>
</dbReference>
<keyword evidence="2" id="KW-1185">Reference proteome</keyword>
<evidence type="ECO:0000313" key="1">
    <source>
        <dbReference type="EMBL" id="MFC5290496.1"/>
    </source>
</evidence>
<gene>
    <name evidence="1" type="ORF">ACFPM7_25875</name>
</gene>
<dbReference type="Proteomes" id="UP001596157">
    <property type="component" value="Unassembled WGS sequence"/>
</dbReference>
<name>A0ABW0EX56_9PSEU</name>
<comment type="caution">
    <text evidence="1">The sequence shown here is derived from an EMBL/GenBank/DDBJ whole genome shotgun (WGS) entry which is preliminary data.</text>
</comment>
<evidence type="ECO:0008006" key="3">
    <source>
        <dbReference type="Google" id="ProtNLM"/>
    </source>
</evidence>
<reference evidence="2" key="1">
    <citation type="journal article" date="2019" name="Int. J. Syst. Evol. Microbiol.">
        <title>The Global Catalogue of Microorganisms (GCM) 10K type strain sequencing project: providing services to taxonomists for standard genome sequencing and annotation.</title>
        <authorList>
            <consortium name="The Broad Institute Genomics Platform"/>
            <consortium name="The Broad Institute Genome Sequencing Center for Infectious Disease"/>
            <person name="Wu L."/>
            <person name="Ma J."/>
        </authorList>
    </citation>
    <scope>NUCLEOTIDE SEQUENCE [LARGE SCALE GENOMIC DNA]</scope>
    <source>
        <strain evidence="2">CCUG 59778</strain>
    </source>
</reference>
<evidence type="ECO:0000313" key="2">
    <source>
        <dbReference type="Proteomes" id="UP001596157"/>
    </source>
</evidence>
<dbReference type="RefSeq" id="WP_378250388.1">
    <property type="nucleotide sequence ID" value="NZ_JBHSKF010000017.1"/>
</dbReference>
<accession>A0ABW0EX56</accession>
<sequence length="108" mass="11234">MSQSDVGGYYGEADAFHAYTAGLRPLADQLRGVTGGLDLGDGAFSKIGDEVGLTAALRAAAQRQVADVNGLAESYRGTAEAVARTWVNFEGVEDDEARNLRRAAGEGA</sequence>
<organism evidence="1 2">
    <name type="scientific">Actinokineospora guangxiensis</name>
    <dbReference type="NCBI Taxonomy" id="1490288"/>
    <lineage>
        <taxon>Bacteria</taxon>
        <taxon>Bacillati</taxon>
        <taxon>Actinomycetota</taxon>
        <taxon>Actinomycetes</taxon>
        <taxon>Pseudonocardiales</taxon>
        <taxon>Pseudonocardiaceae</taxon>
        <taxon>Actinokineospora</taxon>
    </lineage>
</organism>